<comment type="similarity">
    <text evidence="1">Belongs to the bacterial solute-binding protein 5 family.</text>
</comment>
<name>A0A9X2LSJ9_STRMQ</name>
<evidence type="ECO:0000256" key="1">
    <source>
        <dbReference type="ARBA" id="ARBA00005695"/>
    </source>
</evidence>
<gene>
    <name evidence="6" type="ORF">NQU54_08010</name>
</gene>
<dbReference type="InterPro" id="IPR000914">
    <property type="entry name" value="SBP_5_dom"/>
</dbReference>
<dbReference type="GO" id="GO:0015833">
    <property type="term" value="P:peptide transport"/>
    <property type="evidence" value="ECO:0007669"/>
    <property type="project" value="TreeGrafter"/>
</dbReference>
<evidence type="ECO:0000256" key="3">
    <source>
        <dbReference type="ARBA" id="ARBA00022729"/>
    </source>
</evidence>
<accession>A0A9X2LSJ9</accession>
<evidence type="ECO:0000256" key="4">
    <source>
        <dbReference type="SAM" id="MobiDB-lite"/>
    </source>
</evidence>
<feature type="region of interest" description="Disordered" evidence="4">
    <location>
        <begin position="533"/>
        <end position="553"/>
    </location>
</feature>
<evidence type="ECO:0000313" key="6">
    <source>
        <dbReference type="EMBL" id="MCQ8829023.1"/>
    </source>
</evidence>
<dbReference type="SUPFAM" id="SSF53850">
    <property type="entry name" value="Periplasmic binding protein-like II"/>
    <property type="match status" value="1"/>
</dbReference>
<sequence length="553" mass="59112">MSTVVLGRQPASTLGDTPTMKSSVPSTPSGPRPERGRARTVLALLASVTMLLTSACAVANSDTAGDAGSADGRTLRVVLTQEPPTLEPCESSLTATGVVVRSNITEPLVERDPTSGRLQPLLATGWRQTKPRTWTFDIRSGVNFQNGRPFTAKDAAFSIDRAVNSDLACNVEGYVFGDEKLDVRAVSPTRLTVTTEKTDPILPLRLSFVEIVPHTTSTEAKVRIPVGTGPYAVKAWQTGVSISLARNDDYWGKAPAYPRARYVWRSDASVRAAMIDKGEADIATALDHTSADQGNTVAYPNNETTALRLDGREAPLNDIRVRKAIGLAVDREGIIEALLGGLAKPAAQLVPPGVVGHNDDLAPAPYKVAAARALVKQAAADGVPVHRRITLVARNGMFAGIAEVAEALQYEMAKVGLNVRIRMADTATHLQYQLRPLPRGVGPIALLIMHGNQAGDAAFTTSQYLQSDGPQSTFGTKELDRRIAAADALSGKARQKAFAEVLSYQNKTVVQYAYLAHMRGLLGLSPKVRYRPDSATGDEMRLAEVSPATARGH</sequence>
<comment type="caution">
    <text evidence="6">The sequence shown here is derived from an EMBL/GenBank/DDBJ whole genome shotgun (WGS) entry which is preliminary data.</text>
</comment>
<dbReference type="RefSeq" id="WP_257630445.1">
    <property type="nucleotide sequence ID" value="NZ_JANIIC010000006.1"/>
</dbReference>
<feature type="compositionally biased region" description="Polar residues" evidence="4">
    <location>
        <begin position="10"/>
        <end position="29"/>
    </location>
</feature>
<dbReference type="Gene3D" id="3.10.105.10">
    <property type="entry name" value="Dipeptide-binding Protein, Domain 3"/>
    <property type="match status" value="1"/>
</dbReference>
<organism evidence="6 7">
    <name type="scientific">Streptomyces malaysiensis subsp. samsunensis</name>
    <dbReference type="NCBI Taxonomy" id="459658"/>
    <lineage>
        <taxon>Bacteria</taxon>
        <taxon>Bacillati</taxon>
        <taxon>Actinomycetota</taxon>
        <taxon>Actinomycetes</taxon>
        <taxon>Kitasatosporales</taxon>
        <taxon>Streptomycetaceae</taxon>
        <taxon>Streptomyces</taxon>
        <taxon>Streptomyces violaceusniger group</taxon>
    </lineage>
</organism>
<keyword evidence="2" id="KW-0813">Transport</keyword>
<dbReference type="Gene3D" id="3.40.190.10">
    <property type="entry name" value="Periplasmic binding protein-like II"/>
    <property type="match status" value="1"/>
</dbReference>
<proteinExistence type="inferred from homology"/>
<keyword evidence="7" id="KW-1185">Reference proteome</keyword>
<dbReference type="AlphaFoldDB" id="A0A9X2LSJ9"/>
<keyword evidence="3" id="KW-0732">Signal</keyword>
<feature type="domain" description="Solute-binding protein family 5" evidence="5">
    <location>
        <begin position="118"/>
        <end position="432"/>
    </location>
</feature>
<dbReference type="EMBL" id="JANIIC010000006">
    <property type="protein sequence ID" value="MCQ8829023.1"/>
    <property type="molecule type" value="Genomic_DNA"/>
</dbReference>
<dbReference type="PANTHER" id="PTHR30290">
    <property type="entry name" value="PERIPLASMIC BINDING COMPONENT OF ABC TRANSPORTER"/>
    <property type="match status" value="1"/>
</dbReference>
<evidence type="ECO:0000256" key="2">
    <source>
        <dbReference type="ARBA" id="ARBA00022448"/>
    </source>
</evidence>
<dbReference type="InterPro" id="IPR039424">
    <property type="entry name" value="SBP_5"/>
</dbReference>
<dbReference type="Pfam" id="PF00496">
    <property type="entry name" value="SBP_bac_5"/>
    <property type="match status" value="1"/>
</dbReference>
<feature type="region of interest" description="Disordered" evidence="4">
    <location>
        <begin position="1"/>
        <end position="36"/>
    </location>
</feature>
<evidence type="ECO:0000259" key="5">
    <source>
        <dbReference type="Pfam" id="PF00496"/>
    </source>
</evidence>
<dbReference type="Proteomes" id="UP001142400">
    <property type="component" value="Unassembled WGS sequence"/>
</dbReference>
<dbReference type="GO" id="GO:1904680">
    <property type="term" value="F:peptide transmembrane transporter activity"/>
    <property type="evidence" value="ECO:0007669"/>
    <property type="project" value="TreeGrafter"/>
</dbReference>
<reference evidence="6" key="1">
    <citation type="submission" date="2022-06" db="EMBL/GenBank/DDBJ databases">
        <title>WGS of actinobacteria.</title>
        <authorList>
            <person name="Thawai C."/>
        </authorList>
    </citation>
    <scope>NUCLEOTIDE SEQUENCE</scope>
    <source>
        <strain evidence="6">DSM 42010</strain>
    </source>
</reference>
<evidence type="ECO:0000313" key="7">
    <source>
        <dbReference type="Proteomes" id="UP001142400"/>
    </source>
</evidence>
<dbReference type="PANTHER" id="PTHR30290:SF9">
    <property type="entry name" value="OLIGOPEPTIDE-BINDING PROTEIN APPA"/>
    <property type="match status" value="1"/>
</dbReference>
<protein>
    <submittedName>
        <fullName evidence="6">ABC transporter substrate-binding protein</fullName>
    </submittedName>
</protein>